<proteinExistence type="predicted"/>
<sequence>MTGIELSGEKAKPDATAIRLGASNNNMALEVQYLISNETDNIYNMKFDLEQSVGLYFVMQSGITDGYGLNVSLGYAMNKMAVSGPSNTYNGKDQYDGFSWRIALLQQIPYLERTQVRLAYQSLYKDSDIEITGISLGITYQF</sequence>
<evidence type="ECO:0008006" key="3">
    <source>
        <dbReference type="Google" id="ProtNLM"/>
    </source>
</evidence>
<accession>A0ABU8C2L0</accession>
<dbReference type="EMBL" id="JALAAR010000002">
    <property type="protein sequence ID" value="MEH8016141.1"/>
    <property type="molecule type" value="Genomic_DNA"/>
</dbReference>
<gene>
    <name evidence="1" type="ORF">MN202_02745</name>
</gene>
<dbReference type="SUPFAM" id="SSF56925">
    <property type="entry name" value="OMPA-like"/>
    <property type="match status" value="1"/>
</dbReference>
<dbReference type="Gene3D" id="2.40.160.20">
    <property type="match status" value="1"/>
</dbReference>
<reference evidence="1 2" key="1">
    <citation type="journal article" date="2023" name="Ecotoxicol. Environ. Saf.">
        <title>Mercury remediation potential of mercury-resistant strain Rheinheimera metallidurans sp. nov. isolated from a municipal waste dumping site.</title>
        <authorList>
            <person name="Yadav V."/>
            <person name="Manjhi A."/>
            <person name="Vadakedath N."/>
        </authorList>
    </citation>
    <scope>NUCLEOTIDE SEQUENCE [LARGE SCALE GENOMIC DNA]</scope>
    <source>
        <strain evidence="1 2">E-49</strain>
    </source>
</reference>
<dbReference type="InterPro" id="IPR011250">
    <property type="entry name" value="OMP/PagP_B-barrel"/>
</dbReference>
<evidence type="ECO:0000313" key="1">
    <source>
        <dbReference type="EMBL" id="MEH8016141.1"/>
    </source>
</evidence>
<evidence type="ECO:0000313" key="2">
    <source>
        <dbReference type="Proteomes" id="UP001375382"/>
    </source>
</evidence>
<comment type="caution">
    <text evidence="1">The sequence shown here is derived from an EMBL/GenBank/DDBJ whole genome shotgun (WGS) entry which is preliminary data.</text>
</comment>
<protein>
    <recommendedName>
        <fullName evidence="3">Outer membrane protein beta-barrel domain-containing protein</fullName>
    </recommendedName>
</protein>
<dbReference type="Proteomes" id="UP001375382">
    <property type="component" value="Unassembled WGS sequence"/>
</dbReference>
<organism evidence="1 2">
    <name type="scientific">Rheinheimera muenzenbergensis</name>
    <dbReference type="NCBI Taxonomy" id="1193628"/>
    <lineage>
        <taxon>Bacteria</taxon>
        <taxon>Pseudomonadati</taxon>
        <taxon>Pseudomonadota</taxon>
        <taxon>Gammaproteobacteria</taxon>
        <taxon>Chromatiales</taxon>
        <taxon>Chromatiaceae</taxon>
        <taxon>Rheinheimera</taxon>
    </lineage>
</organism>
<keyword evidence="2" id="KW-1185">Reference proteome</keyword>
<name>A0ABU8C2L0_9GAMM</name>